<accession>A0ABY8W8K6</accession>
<evidence type="ECO:0000313" key="2">
    <source>
        <dbReference type="EMBL" id="WIM93451.1"/>
    </source>
</evidence>
<keyword evidence="1" id="KW-0812">Transmembrane</keyword>
<gene>
    <name evidence="2" type="ORF">ACTOB_005430</name>
</gene>
<keyword evidence="1" id="KW-1133">Transmembrane helix</keyword>
<protein>
    <recommendedName>
        <fullName evidence="4">5-bromo-4-chloroindolyl phosphate hydrolysis protein</fullName>
    </recommendedName>
</protein>
<keyword evidence="1" id="KW-0472">Membrane</keyword>
<reference evidence="2 3" key="1">
    <citation type="submission" date="2023-06" db="EMBL/GenBank/DDBJ databases">
        <authorList>
            <person name="Yushchuk O."/>
            <person name="Binda E."/>
            <person name="Ruckert-Reed C."/>
            <person name="Fedorenko V."/>
            <person name="Kalinowski J."/>
            <person name="Marinelli F."/>
        </authorList>
    </citation>
    <scope>NUCLEOTIDE SEQUENCE [LARGE SCALE GENOMIC DNA]</scope>
    <source>
        <strain evidence="2 3">NRRL 3884</strain>
    </source>
</reference>
<organism evidence="2 3">
    <name type="scientific">Actinoplanes oblitus</name>
    <dbReference type="NCBI Taxonomy" id="3040509"/>
    <lineage>
        <taxon>Bacteria</taxon>
        <taxon>Bacillati</taxon>
        <taxon>Actinomycetota</taxon>
        <taxon>Actinomycetes</taxon>
        <taxon>Micromonosporales</taxon>
        <taxon>Micromonosporaceae</taxon>
        <taxon>Actinoplanes</taxon>
    </lineage>
</organism>
<keyword evidence="3" id="KW-1185">Reference proteome</keyword>
<feature type="transmembrane region" description="Helical" evidence="1">
    <location>
        <begin position="20"/>
        <end position="46"/>
    </location>
</feature>
<sequence length="324" mass="34761">MTAAPRVWFDTPHPRLRPVLAAMIGAGVLLAGLGVAGDVAGFWASLPFLTNLVSSLTGALFGIPVGIVVVQRLLQAQTDANDRAAAWRLALRSAHHMRTAAGALTGPAGTGEELARLLARCDSAVAEAREWAELAHHARPRPRRLRASMYQRTYLRQVLELHDAARQALAVYTRTSHAAATAIERIRSEAGFLHDQVRPMVLRLDGAWLPPPQARALEHLDESFPADLPRAAAAQARAVELLLDAMAAPQLAALLPEDDAARAGLGDPKLPLPMPPMEQLTKVRAELGRLIAQLDRARRAGALAGEIQDAVDDSCRSMPRATVG</sequence>
<evidence type="ECO:0000256" key="1">
    <source>
        <dbReference type="SAM" id="Phobius"/>
    </source>
</evidence>
<evidence type="ECO:0000313" key="3">
    <source>
        <dbReference type="Proteomes" id="UP001240150"/>
    </source>
</evidence>
<feature type="transmembrane region" description="Helical" evidence="1">
    <location>
        <begin position="52"/>
        <end position="74"/>
    </location>
</feature>
<dbReference type="RefSeq" id="WP_284914658.1">
    <property type="nucleotide sequence ID" value="NZ_CP126980.1"/>
</dbReference>
<proteinExistence type="predicted"/>
<evidence type="ECO:0008006" key="4">
    <source>
        <dbReference type="Google" id="ProtNLM"/>
    </source>
</evidence>
<dbReference type="Proteomes" id="UP001240150">
    <property type="component" value="Chromosome"/>
</dbReference>
<name>A0ABY8W8K6_9ACTN</name>
<dbReference type="EMBL" id="CP126980">
    <property type="protein sequence ID" value="WIM93451.1"/>
    <property type="molecule type" value="Genomic_DNA"/>
</dbReference>